<keyword evidence="2" id="KW-0325">Glycoprotein</keyword>
<proteinExistence type="predicted"/>
<dbReference type="HOGENOM" id="CLU_017703_1_1_10"/>
<organism evidence="4 5">
    <name type="scientific">Salinibacter ruber (strain M8)</name>
    <dbReference type="NCBI Taxonomy" id="761659"/>
    <lineage>
        <taxon>Bacteria</taxon>
        <taxon>Pseudomonadati</taxon>
        <taxon>Rhodothermota</taxon>
        <taxon>Rhodothermia</taxon>
        <taxon>Rhodothermales</taxon>
        <taxon>Salinibacteraceae</taxon>
        <taxon>Salinibacter</taxon>
    </lineage>
</organism>
<dbReference type="Proteomes" id="UP000000933">
    <property type="component" value="Chromosome"/>
</dbReference>
<dbReference type="RefSeq" id="WP_013060750.1">
    <property type="nucleotide sequence ID" value="NC_014032.1"/>
</dbReference>
<dbReference type="PANTHER" id="PTHR10605">
    <property type="entry name" value="HEPARAN SULFATE SULFOTRANSFERASE"/>
    <property type="match status" value="1"/>
</dbReference>
<reference evidence="4 5" key="1">
    <citation type="journal article" date="2010" name="ISME J.">
        <title>Fine-scale evolution: genomic, phenotypic and ecological differentiation in two coexisting Salinibacter ruber strains.</title>
        <authorList>
            <person name="Pena A."/>
            <person name="Teeling H."/>
            <person name="Huerta-Cepas J."/>
            <person name="Santos F."/>
            <person name="Yarza P."/>
            <person name="Brito-Echeverria J."/>
            <person name="Lucio M."/>
            <person name="Schmitt-Kopplin P."/>
            <person name="Meseguer I."/>
            <person name="Schenowitz C."/>
            <person name="Dossat C."/>
            <person name="Barbe V."/>
            <person name="Dopazo J."/>
            <person name="Rossello-Mora R."/>
            <person name="Schuler M."/>
            <person name="Glockner F.O."/>
            <person name="Amann R."/>
            <person name="Gabaldon T."/>
            <person name="Anton J."/>
        </authorList>
    </citation>
    <scope>NUCLEOTIDE SEQUENCE [LARGE SCALE GENOMIC DNA]</scope>
    <source>
        <strain evidence="4 5">M8</strain>
    </source>
</reference>
<dbReference type="InterPro" id="IPR037359">
    <property type="entry name" value="NST/OST"/>
</dbReference>
<protein>
    <submittedName>
        <fullName evidence="4">Sulfotransferase</fullName>
        <ecNumber evidence="4">2.8.2.-</ecNumber>
    </submittedName>
</protein>
<accession>D5H577</accession>
<keyword evidence="1 4" id="KW-0808">Transferase</keyword>
<dbReference type="KEGG" id="srm:SRM_00261"/>
<dbReference type="Gene3D" id="3.40.50.300">
    <property type="entry name" value="P-loop containing nucleotide triphosphate hydrolases"/>
    <property type="match status" value="1"/>
</dbReference>
<dbReference type="EMBL" id="FP565814">
    <property type="protein sequence ID" value="CBH23182.1"/>
    <property type="molecule type" value="Genomic_DNA"/>
</dbReference>
<dbReference type="SUPFAM" id="SSF52540">
    <property type="entry name" value="P-loop containing nucleoside triphosphate hydrolases"/>
    <property type="match status" value="1"/>
</dbReference>
<sequence length="291" mass="34065">MKMRSPDFIIIGAMKCGTTSLKSDLSTHSQVYVAPKEPRFFHSDRYHKQGLKQYFSHFEGRNESIVGESSGFYAWDSWCEETAERMRRDVPDAKLLYIIRNPVERVVSHWAWGISNGQPWGPINEAVQSVDRLVEMSLYWRQISRYREHFPDDQIKMLFLEDLKADPRSLFRHCGQFLGVDPSGFDFEKAATPKNQTADKRTDTRLAQRLRQWSGFWTLKEIIPDSIVQLGEQVLRRDGKIEPDWDPEVRRQVEERLAPDAARMLDYCGRSRDFWTFETRSLQDVEPTPVA</sequence>
<evidence type="ECO:0000313" key="5">
    <source>
        <dbReference type="Proteomes" id="UP000000933"/>
    </source>
</evidence>
<dbReference type="Pfam" id="PF00685">
    <property type="entry name" value="Sulfotransfer_1"/>
    <property type="match status" value="1"/>
</dbReference>
<dbReference type="InterPro" id="IPR027417">
    <property type="entry name" value="P-loop_NTPase"/>
</dbReference>
<name>D5H577_SALRM</name>
<reference evidence="5" key="2">
    <citation type="submission" date="2010-04" db="EMBL/GenBank/DDBJ databases">
        <title>Genome sequence of Salinibacter ruber M8.</title>
        <authorList>
            <consortium name="Genoscope"/>
        </authorList>
    </citation>
    <scope>NUCLEOTIDE SEQUENCE [LARGE SCALE GENOMIC DNA]</scope>
    <source>
        <strain evidence="5">M8</strain>
    </source>
</reference>
<dbReference type="AlphaFoldDB" id="D5H577"/>
<evidence type="ECO:0000259" key="3">
    <source>
        <dbReference type="Pfam" id="PF00685"/>
    </source>
</evidence>
<dbReference type="EC" id="2.8.2.-" evidence="4"/>
<evidence type="ECO:0000313" key="4">
    <source>
        <dbReference type="EMBL" id="CBH23182.1"/>
    </source>
</evidence>
<dbReference type="PANTHER" id="PTHR10605:SF56">
    <property type="entry name" value="BIFUNCTIONAL HEPARAN SULFATE N-DEACETYLASE_N-SULFOTRANSFERASE"/>
    <property type="match status" value="1"/>
</dbReference>
<evidence type="ECO:0000256" key="1">
    <source>
        <dbReference type="ARBA" id="ARBA00022679"/>
    </source>
</evidence>
<feature type="domain" description="Sulfotransferase" evidence="3">
    <location>
        <begin position="6"/>
        <end position="183"/>
    </location>
</feature>
<dbReference type="InterPro" id="IPR000863">
    <property type="entry name" value="Sulfotransferase_dom"/>
</dbReference>
<evidence type="ECO:0000256" key="2">
    <source>
        <dbReference type="ARBA" id="ARBA00023180"/>
    </source>
</evidence>
<dbReference type="GO" id="GO:0008146">
    <property type="term" value="F:sulfotransferase activity"/>
    <property type="evidence" value="ECO:0007669"/>
    <property type="project" value="InterPro"/>
</dbReference>
<gene>
    <name evidence="4" type="ordered locus">SRM_00261</name>
</gene>